<keyword evidence="10" id="KW-0645">Protease</keyword>
<evidence type="ECO:0000256" key="6">
    <source>
        <dbReference type="PROSITE-ProRule" id="PRU01251"/>
    </source>
</evidence>
<dbReference type="FunFam" id="3.40.50.300:FF:000025">
    <property type="entry name" value="ATP-dependent Clp protease subunit"/>
    <property type="match status" value="1"/>
</dbReference>
<dbReference type="GO" id="GO:0005737">
    <property type="term" value="C:cytoplasm"/>
    <property type="evidence" value="ECO:0007669"/>
    <property type="project" value="TreeGrafter"/>
</dbReference>
<dbReference type="PROSITE" id="PS00871">
    <property type="entry name" value="CLPAB_2"/>
    <property type="match status" value="1"/>
</dbReference>
<name>A0A5K1I5T0_9GAMM</name>
<sequence length="772" mass="84930">MIRRKALGGEKGTAMLSKELELTLNTAFTVARSKRHEFMTVEHLLLALLDNASAADVLRACGANLDKLRSDLQDFINSTTPLIPEDQSDRETQPTLGFQRVLQRAVFHVQSSGKSEVTGANVLVAIFSEQESQAVYFLKQQNVARVDAVNYIAHGISKVAGHGQSQSSPSPEAEEAEEGAAESGSNPLTSYATNLNEQARLGKIDPLIGRDHELERVVQILARRRKNNPLLVGEAGVGKTAIAEGLAKRVVEEDVPEVINDAVVYSLDMGALLAGTKYRGDFEKRLKNLLAELRKQPNAILFIDEIHTVIGAGAASGGVMDASNLLKPLLSSGELRCIGSTTFQEYRGIFEKDRALARRFQKVDIMAPSVEDTTRILKGLRSRFEEHHQLKYTDAALESAARLSDRYINDRHLPDKAIDVIDEAGAHQRLLPPEVRVDTIDVDQVEAVVASIARIPPKSVSSSDRKLLANIDRDLKMLVFGQDEAIDSLAAAIKLSRAGLKSPDKPVGSFLFAGPTGVGKTEVARQLSHIMGIELVRFDMSEYMERHTVSRLIGAPPGYVGYDQGGLLTEAITKQPHCVLLLDEIEKAHPEVFNLLLQVMDHGRLTDNNGREADFRHVILIMTSNAGVEQATRRSIGFQTQDHSTDAMEVIRKTFSPEFRNRLDGIIQFHALPTSVVRNVVDKFLVELQAQLDEKRVQLDVDEAARDWLAEMGYDPDMGARPMARLIQEKLKKPLAELILFGELAENGGVVHVSVEEGELQLSTESELADAP</sequence>
<dbReference type="SUPFAM" id="SSF81923">
    <property type="entry name" value="Double Clp-N motif"/>
    <property type="match status" value="1"/>
</dbReference>
<dbReference type="InterPro" id="IPR003593">
    <property type="entry name" value="AAA+_ATPase"/>
</dbReference>
<evidence type="ECO:0000256" key="3">
    <source>
        <dbReference type="ARBA" id="ARBA00022741"/>
    </source>
</evidence>
<dbReference type="Pfam" id="PF10431">
    <property type="entry name" value="ClpB_D2-small"/>
    <property type="match status" value="1"/>
</dbReference>
<evidence type="ECO:0000256" key="5">
    <source>
        <dbReference type="ARBA" id="ARBA00023186"/>
    </source>
</evidence>
<feature type="domain" description="Clp R" evidence="9">
    <location>
        <begin position="13"/>
        <end position="159"/>
    </location>
</feature>
<evidence type="ECO:0000256" key="2">
    <source>
        <dbReference type="ARBA" id="ARBA00022737"/>
    </source>
</evidence>
<dbReference type="InterPro" id="IPR041546">
    <property type="entry name" value="ClpA/ClpB_AAA_lid"/>
</dbReference>
<dbReference type="PRINTS" id="PR00300">
    <property type="entry name" value="CLPPROTEASEA"/>
</dbReference>
<evidence type="ECO:0000313" key="11">
    <source>
        <dbReference type="Proteomes" id="UP000326725"/>
    </source>
</evidence>
<dbReference type="Pfam" id="PF07724">
    <property type="entry name" value="AAA_2"/>
    <property type="match status" value="1"/>
</dbReference>
<dbReference type="InterPro" id="IPR036628">
    <property type="entry name" value="Clp_N_dom_sf"/>
</dbReference>
<evidence type="ECO:0000256" key="8">
    <source>
        <dbReference type="SAM" id="MobiDB-lite"/>
    </source>
</evidence>
<evidence type="ECO:0000256" key="4">
    <source>
        <dbReference type="ARBA" id="ARBA00022840"/>
    </source>
</evidence>
<dbReference type="AlphaFoldDB" id="A0A5K1I5T0"/>
<dbReference type="InterPro" id="IPR027417">
    <property type="entry name" value="P-loop_NTPase"/>
</dbReference>
<dbReference type="InterPro" id="IPR018368">
    <property type="entry name" value="ClpA/B_CS1"/>
</dbReference>
<keyword evidence="11" id="KW-1185">Reference proteome</keyword>
<evidence type="ECO:0000259" key="9">
    <source>
        <dbReference type="PROSITE" id="PS51903"/>
    </source>
</evidence>
<dbReference type="GO" id="GO:0006508">
    <property type="term" value="P:proteolysis"/>
    <property type="evidence" value="ECO:0007669"/>
    <property type="project" value="UniProtKB-KW"/>
</dbReference>
<feature type="region of interest" description="Disordered" evidence="8">
    <location>
        <begin position="160"/>
        <end position="189"/>
    </location>
</feature>
<dbReference type="Gene3D" id="1.10.8.60">
    <property type="match status" value="2"/>
</dbReference>
<dbReference type="PANTHER" id="PTHR11638">
    <property type="entry name" value="ATP-DEPENDENT CLP PROTEASE"/>
    <property type="match status" value="1"/>
</dbReference>
<proteinExistence type="inferred from homology"/>
<keyword evidence="10" id="KW-0378">Hydrolase</keyword>
<dbReference type="FunFam" id="1.10.8.60:FF:000011">
    <property type="entry name" value="ATP-dependent Clp protease ATP-binding subunit"/>
    <property type="match status" value="1"/>
</dbReference>
<keyword evidence="3 7" id="KW-0547">Nucleotide-binding</keyword>
<dbReference type="CDD" id="cd00009">
    <property type="entry name" value="AAA"/>
    <property type="match status" value="1"/>
</dbReference>
<keyword evidence="2 6" id="KW-0677">Repeat</keyword>
<dbReference type="SMART" id="SM01086">
    <property type="entry name" value="ClpB_D2-small"/>
    <property type="match status" value="1"/>
</dbReference>
<dbReference type="InterPro" id="IPR003959">
    <property type="entry name" value="ATPase_AAA_core"/>
</dbReference>
<dbReference type="InterPro" id="IPR050130">
    <property type="entry name" value="ClpA_ClpB"/>
</dbReference>
<dbReference type="Gene3D" id="3.40.50.300">
    <property type="entry name" value="P-loop containing nucleotide triphosphate hydrolases"/>
    <property type="match status" value="2"/>
</dbReference>
<dbReference type="CDD" id="cd19499">
    <property type="entry name" value="RecA-like_ClpB_Hsp104-like"/>
    <property type="match status" value="1"/>
</dbReference>
<dbReference type="NCBIfam" id="TIGR02639">
    <property type="entry name" value="ClpA"/>
    <property type="match status" value="1"/>
</dbReference>
<protein>
    <submittedName>
        <fullName evidence="10">ATP-dependent Clp protease ATP-binding subunit ClpA</fullName>
    </submittedName>
</protein>
<dbReference type="PANTHER" id="PTHR11638:SF111">
    <property type="entry name" value="ATP-DEPENDENT CLP PROTEASE ATP-BINDING SUBUNIT CLPA"/>
    <property type="match status" value="1"/>
</dbReference>
<gene>
    <name evidence="10" type="primary">clpA</name>
    <name evidence="10" type="ORF">HALO32_03063</name>
</gene>
<dbReference type="SUPFAM" id="SSF52540">
    <property type="entry name" value="P-loop containing nucleoside triphosphate hydrolases"/>
    <property type="match status" value="2"/>
</dbReference>
<dbReference type="SMART" id="SM00382">
    <property type="entry name" value="AAA"/>
    <property type="match status" value="2"/>
</dbReference>
<dbReference type="GO" id="GO:0008233">
    <property type="term" value="F:peptidase activity"/>
    <property type="evidence" value="ECO:0007669"/>
    <property type="project" value="UniProtKB-KW"/>
</dbReference>
<dbReference type="GO" id="GO:0005524">
    <property type="term" value="F:ATP binding"/>
    <property type="evidence" value="ECO:0007669"/>
    <property type="project" value="UniProtKB-KW"/>
</dbReference>
<comment type="similarity">
    <text evidence="1 7">Belongs to the ClpA/ClpB family.</text>
</comment>
<dbReference type="InterPro" id="IPR028299">
    <property type="entry name" value="ClpA/B_CS2"/>
</dbReference>
<dbReference type="Pfam" id="PF17871">
    <property type="entry name" value="AAA_lid_9"/>
    <property type="match status" value="1"/>
</dbReference>
<dbReference type="PROSITE" id="PS00870">
    <property type="entry name" value="CLPAB_1"/>
    <property type="match status" value="1"/>
</dbReference>
<dbReference type="Proteomes" id="UP000326725">
    <property type="component" value="Unassembled WGS sequence"/>
</dbReference>
<reference evidence="10 11" key="1">
    <citation type="submission" date="2019-09" db="EMBL/GenBank/DDBJ databases">
        <authorList>
            <person name="Criscuolo A."/>
        </authorList>
    </citation>
    <scope>NUCLEOTIDE SEQUENCE [LARGE SCALE GENOMIC DNA]</scope>
    <source>
        <strain evidence="11">3(2)</strain>
    </source>
</reference>
<dbReference type="GO" id="GO:0034605">
    <property type="term" value="P:cellular response to heat"/>
    <property type="evidence" value="ECO:0007669"/>
    <property type="project" value="TreeGrafter"/>
</dbReference>
<dbReference type="Gene3D" id="1.10.1780.10">
    <property type="entry name" value="Clp, N-terminal domain"/>
    <property type="match status" value="1"/>
</dbReference>
<keyword evidence="5 7" id="KW-0143">Chaperone</keyword>
<dbReference type="EMBL" id="CABVOU010000043">
    <property type="protein sequence ID" value="VVZ96954.1"/>
    <property type="molecule type" value="Genomic_DNA"/>
</dbReference>
<dbReference type="InterPro" id="IPR013461">
    <property type="entry name" value="ClpA"/>
</dbReference>
<accession>A0A5K1I5T0</accession>
<dbReference type="InterPro" id="IPR001270">
    <property type="entry name" value="ClpA/B"/>
</dbReference>
<evidence type="ECO:0000256" key="7">
    <source>
        <dbReference type="RuleBase" id="RU004432"/>
    </source>
</evidence>
<evidence type="ECO:0000256" key="1">
    <source>
        <dbReference type="ARBA" id="ARBA00008675"/>
    </source>
</evidence>
<evidence type="ECO:0000313" key="10">
    <source>
        <dbReference type="EMBL" id="VVZ96954.1"/>
    </source>
</evidence>
<dbReference type="InterPro" id="IPR004176">
    <property type="entry name" value="Clp_R_N"/>
</dbReference>
<dbReference type="GO" id="GO:0043335">
    <property type="term" value="P:protein unfolding"/>
    <property type="evidence" value="ECO:0007669"/>
    <property type="project" value="InterPro"/>
</dbReference>
<organism evidence="10 11">
    <name type="scientific">Halomonas lysinitropha</name>
    <dbReference type="NCBI Taxonomy" id="2607506"/>
    <lineage>
        <taxon>Bacteria</taxon>
        <taxon>Pseudomonadati</taxon>
        <taxon>Pseudomonadota</taxon>
        <taxon>Gammaproteobacteria</taxon>
        <taxon>Oceanospirillales</taxon>
        <taxon>Halomonadaceae</taxon>
        <taxon>Halomonas</taxon>
    </lineage>
</organism>
<dbReference type="InterPro" id="IPR019489">
    <property type="entry name" value="Clp_ATPase_C"/>
</dbReference>
<dbReference type="PROSITE" id="PS51903">
    <property type="entry name" value="CLP_R"/>
    <property type="match status" value="1"/>
</dbReference>
<dbReference type="Pfam" id="PF02861">
    <property type="entry name" value="Clp_N"/>
    <property type="match status" value="1"/>
</dbReference>
<dbReference type="Pfam" id="PF00004">
    <property type="entry name" value="AAA"/>
    <property type="match status" value="1"/>
</dbReference>
<dbReference type="GO" id="GO:0016887">
    <property type="term" value="F:ATP hydrolysis activity"/>
    <property type="evidence" value="ECO:0007669"/>
    <property type="project" value="InterPro"/>
</dbReference>
<keyword evidence="4 7" id="KW-0067">ATP-binding</keyword>